<evidence type="ECO:0000256" key="4">
    <source>
        <dbReference type="ARBA" id="ARBA00022692"/>
    </source>
</evidence>
<evidence type="ECO:0000256" key="6">
    <source>
        <dbReference type="ARBA" id="ARBA00023065"/>
    </source>
</evidence>
<dbReference type="InterPro" id="IPR000990">
    <property type="entry name" value="Innexin"/>
</dbReference>
<keyword evidence="5" id="KW-1133">Transmembrane helix</keyword>
<dbReference type="AlphaFoldDB" id="A0A8W8L285"/>
<organism evidence="9 10">
    <name type="scientific">Magallana gigas</name>
    <name type="common">Pacific oyster</name>
    <name type="synonym">Crassostrea gigas</name>
    <dbReference type="NCBI Taxonomy" id="29159"/>
    <lineage>
        <taxon>Eukaryota</taxon>
        <taxon>Metazoa</taxon>
        <taxon>Spiralia</taxon>
        <taxon>Lophotrochozoa</taxon>
        <taxon>Mollusca</taxon>
        <taxon>Bivalvia</taxon>
        <taxon>Autobranchia</taxon>
        <taxon>Pteriomorphia</taxon>
        <taxon>Ostreida</taxon>
        <taxon>Ostreoidea</taxon>
        <taxon>Ostreidae</taxon>
        <taxon>Magallana</taxon>
    </lineage>
</organism>
<dbReference type="Proteomes" id="UP000005408">
    <property type="component" value="Unassembled WGS sequence"/>
</dbReference>
<evidence type="ECO:0000256" key="8">
    <source>
        <dbReference type="ARBA" id="ARBA00023303"/>
    </source>
</evidence>
<keyword evidence="4" id="KW-0812">Transmembrane</keyword>
<keyword evidence="10" id="KW-1185">Reference proteome</keyword>
<evidence type="ECO:0000256" key="5">
    <source>
        <dbReference type="ARBA" id="ARBA00022989"/>
    </source>
</evidence>
<evidence type="ECO:0000313" key="9">
    <source>
        <dbReference type="EnsemblMetazoa" id="G25584.8:cds"/>
    </source>
</evidence>
<evidence type="ECO:0000256" key="3">
    <source>
        <dbReference type="ARBA" id="ARBA00022475"/>
    </source>
</evidence>
<dbReference type="GO" id="GO:0034220">
    <property type="term" value="P:monoatomic ion transmembrane transport"/>
    <property type="evidence" value="ECO:0007669"/>
    <property type="project" value="UniProtKB-KW"/>
</dbReference>
<keyword evidence="8" id="KW-0407">Ion channel</keyword>
<sequence length="65" mass="7467">LAARFVMDYLRHDGVFTLRLIGKNSSDIVVAEIVSELWDMYRSKKCIQIRTNSQNPGHETEEADV</sequence>
<proteinExistence type="predicted"/>
<reference evidence="9" key="1">
    <citation type="submission" date="2022-08" db="UniProtKB">
        <authorList>
            <consortium name="EnsemblMetazoa"/>
        </authorList>
    </citation>
    <scope>IDENTIFICATION</scope>
    <source>
        <strain evidence="9">05x7-T-G4-1.051#20</strain>
    </source>
</reference>
<accession>A0A8W8L285</accession>
<dbReference type="Pfam" id="PF00876">
    <property type="entry name" value="Innexin"/>
    <property type="match status" value="1"/>
</dbReference>
<dbReference type="EnsemblMetazoa" id="G25584.8">
    <property type="protein sequence ID" value="G25584.8:cds"/>
    <property type="gene ID" value="G25584"/>
</dbReference>
<keyword evidence="3" id="KW-1003">Cell membrane</keyword>
<protein>
    <submittedName>
        <fullName evidence="9">Uncharacterized protein</fullName>
    </submittedName>
</protein>
<keyword evidence="2" id="KW-0813">Transport</keyword>
<dbReference type="GO" id="GO:0005886">
    <property type="term" value="C:plasma membrane"/>
    <property type="evidence" value="ECO:0007669"/>
    <property type="project" value="UniProtKB-SubCell"/>
</dbReference>
<evidence type="ECO:0000313" key="10">
    <source>
        <dbReference type="Proteomes" id="UP000005408"/>
    </source>
</evidence>
<keyword evidence="6" id="KW-0406">Ion transport</keyword>
<evidence type="ECO:0000256" key="2">
    <source>
        <dbReference type="ARBA" id="ARBA00022448"/>
    </source>
</evidence>
<name>A0A8W8L285_MAGGI</name>
<evidence type="ECO:0000256" key="7">
    <source>
        <dbReference type="ARBA" id="ARBA00023136"/>
    </source>
</evidence>
<comment type="subcellular location">
    <subcellularLocation>
        <location evidence="1">Cell membrane</location>
        <topology evidence="1">Multi-pass membrane protein</topology>
    </subcellularLocation>
</comment>
<evidence type="ECO:0000256" key="1">
    <source>
        <dbReference type="ARBA" id="ARBA00004651"/>
    </source>
</evidence>
<keyword evidence="7" id="KW-0472">Membrane</keyword>